<keyword evidence="2" id="KW-0732">Signal</keyword>
<organism evidence="3">
    <name type="scientific">Cryptosporidium canis</name>
    <dbReference type="NCBI Taxonomy" id="195482"/>
    <lineage>
        <taxon>Eukaryota</taxon>
        <taxon>Sar</taxon>
        <taxon>Alveolata</taxon>
        <taxon>Apicomplexa</taxon>
        <taxon>Conoidasida</taxon>
        <taxon>Coccidia</taxon>
        <taxon>Eucoccidiorida</taxon>
        <taxon>Eimeriorina</taxon>
        <taxon>Cryptosporidiidae</taxon>
        <taxon>Cryptosporidium</taxon>
    </lineage>
</organism>
<name>A0A9D5DI94_9CRYT</name>
<reference evidence="3" key="1">
    <citation type="submission" date="2022-10" db="EMBL/GenBank/DDBJ databases">
        <title>Adaptive evolution leads to modifications in subtelomeric GC content in a zoonotic Cryptosporidium species.</title>
        <authorList>
            <person name="Li J."/>
            <person name="Feng Y."/>
            <person name="Xiao L."/>
        </authorList>
    </citation>
    <scope>NUCLEOTIDE SEQUENCE</scope>
    <source>
        <strain evidence="3">33844</strain>
    </source>
</reference>
<feature type="region of interest" description="Disordered" evidence="1">
    <location>
        <begin position="338"/>
        <end position="365"/>
    </location>
</feature>
<dbReference type="OrthoDB" id="344082at2759"/>
<sequence>MSQYSVGFGRVLLLPLIFLALGCLRSCECVRLENYEILAQEQMQMAIEKSQKEESDTCEINTVGESCTGRTLKLKESLHSGVLLNIRAEFLINGSEPITSDNSTMLNQISTTQTSSTLSKSLRTSLSNEGRSGTSLSTHREKYSKKNRDHDDDDDDDRDDRDDRNDRDDRDDRNDRDDRDDRNDRDDRDGRNDRDDRDDRNDRDDRDDRNDRDDRDGRNDRDDRDGRNDRDDRDDRNDRDDRDGRNDRDDRDGRNDRDDRDDRNDRDDRDDRNDRDDRDGRNDRDDKFDRDDDRKLKTQNRRMEKAKEMPAIEIKHANFSTGNIAANATISANVDGLSRGGQATGKHSRQLQARSPLSRGPGSADKHVLLNITETDLSGSVLNHVNSTARKEGSPHNKTQSESSIYPVNSTLQTNSSSLSVATPSNSTDYTNVTALLNSTVLVNSTIETTQGKAAGRWRNQKSESGLGKANDGILGRQTLEGLNSTTDLNSRVQAGLGNTTHTKSKRRHILIDDGSPSVASSQGEENGLKNETKKVPLDLDNFIIMYNITSSDDVQRYLLIFNEDEIVLVNTILDDMAPHITHNSNANKLPLLMEAALDGVNRAINMNSGKTTIKSSINKHYNRQRGAMENKGTEYSKRSNRVVGPVSRFKVPSDLFPFNKKRIIVDIDLVQHNVSLYVLIKLETISDNPNEILRLNTILAVSSLGTDHISGVHAIASSHNHVNASTPTFILKSGDKQADNGNSHDSTDNMSPKYEISKHPIQKSFWKSIIKSYTNRAESN</sequence>
<protein>
    <submittedName>
        <fullName evidence="3">Signal peptide-containing protein</fullName>
    </submittedName>
</protein>
<feature type="compositionally biased region" description="Polar residues" evidence="1">
    <location>
        <begin position="740"/>
        <end position="751"/>
    </location>
</feature>
<feature type="chain" id="PRO_5039500144" evidence="2">
    <location>
        <begin position="30"/>
        <end position="781"/>
    </location>
</feature>
<evidence type="ECO:0000256" key="1">
    <source>
        <dbReference type="SAM" id="MobiDB-lite"/>
    </source>
</evidence>
<feature type="signal peptide" evidence="2">
    <location>
        <begin position="1"/>
        <end position="29"/>
    </location>
</feature>
<dbReference type="EMBL" id="JAPCXC010000010">
    <property type="protein sequence ID" value="KAJ1611923.1"/>
    <property type="molecule type" value="Genomic_DNA"/>
</dbReference>
<feature type="compositionally biased region" description="Acidic residues" evidence="1">
    <location>
        <begin position="151"/>
        <end position="160"/>
    </location>
</feature>
<accession>A0A9D5DI94</accession>
<feature type="compositionally biased region" description="Basic and acidic residues" evidence="1">
    <location>
        <begin position="161"/>
        <end position="309"/>
    </location>
</feature>
<feature type="compositionally biased region" description="Polar residues" evidence="1">
    <location>
        <begin position="128"/>
        <end position="137"/>
    </location>
</feature>
<comment type="caution">
    <text evidence="3">The sequence shown here is derived from an EMBL/GenBank/DDBJ whole genome shotgun (WGS) entry which is preliminary data.</text>
</comment>
<dbReference type="AlphaFoldDB" id="A0A9D5DI94"/>
<gene>
    <name evidence="3" type="ORF">OJ253_720</name>
</gene>
<dbReference type="Proteomes" id="UP001067231">
    <property type="component" value="Unassembled WGS sequence"/>
</dbReference>
<feature type="region of interest" description="Disordered" evidence="1">
    <location>
        <begin position="453"/>
        <end position="473"/>
    </location>
</feature>
<feature type="compositionally biased region" description="Basic and acidic residues" evidence="1">
    <location>
        <begin position="138"/>
        <end position="150"/>
    </location>
</feature>
<feature type="region of interest" description="Disordered" evidence="1">
    <location>
        <begin position="110"/>
        <end position="309"/>
    </location>
</feature>
<feature type="compositionally biased region" description="Low complexity" evidence="1">
    <location>
        <begin position="110"/>
        <end position="127"/>
    </location>
</feature>
<proteinExistence type="predicted"/>
<feature type="region of interest" description="Disordered" evidence="1">
    <location>
        <begin position="732"/>
        <end position="755"/>
    </location>
</feature>
<evidence type="ECO:0000313" key="3">
    <source>
        <dbReference type="EMBL" id="KAJ1611923.1"/>
    </source>
</evidence>
<evidence type="ECO:0000256" key="2">
    <source>
        <dbReference type="SAM" id="SignalP"/>
    </source>
</evidence>